<dbReference type="AlphaFoldDB" id="A0A3S3P582"/>
<dbReference type="PANTHER" id="PTHR45463">
    <property type="entry name" value="OS09G0392200 PROTEIN"/>
    <property type="match status" value="1"/>
</dbReference>
<evidence type="ECO:0000256" key="1">
    <source>
        <dbReference type="SAM" id="MobiDB-lite"/>
    </source>
</evidence>
<dbReference type="Gene3D" id="1.20.1280.50">
    <property type="match status" value="1"/>
</dbReference>
<dbReference type="SMART" id="SM00256">
    <property type="entry name" value="FBOX"/>
    <property type="match status" value="1"/>
</dbReference>
<feature type="region of interest" description="Disordered" evidence="1">
    <location>
        <begin position="296"/>
        <end position="322"/>
    </location>
</feature>
<dbReference type="EMBL" id="QPKB01000010">
    <property type="protein sequence ID" value="RWR93634.1"/>
    <property type="molecule type" value="Genomic_DNA"/>
</dbReference>
<feature type="domain" description="F-box" evidence="2">
    <location>
        <begin position="46"/>
        <end position="87"/>
    </location>
</feature>
<proteinExistence type="predicted"/>
<dbReference type="OrthoDB" id="784120at2759"/>
<name>A0A3S3P582_9MAGN</name>
<feature type="compositionally biased region" description="Basic and acidic residues" evidence="1">
    <location>
        <begin position="300"/>
        <end position="320"/>
    </location>
</feature>
<organism evidence="3 4">
    <name type="scientific">Cinnamomum micranthum f. kanehirae</name>
    <dbReference type="NCBI Taxonomy" id="337451"/>
    <lineage>
        <taxon>Eukaryota</taxon>
        <taxon>Viridiplantae</taxon>
        <taxon>Streptophyta</taxon>
        <taxon>Embryophyta</taxon>
        <taxon>Tracheophyta</taxon>
        <taxon>Spermatophyta</taxon>
        <taxon>Magnoliopsida</taxon>
        <taxon>Magnoliidae</taxon>
        <taxon>Laurales</taxon>
        <taxon>Lauraceae</taxon>
        <taxon>Cinnamomum</taxon>
    </lineage>
</organism>
<gene>
    <name evidence="3" type="ORF">CKAN_02289700</name>
</gene>
<sequence length="402" mass="46273">MKSVDDFIVPPNQCKKGFTIQPEDEREEFDTKFNCLKMQVRQWTDLPLEILELIFNQLLLVEFLAFRGVCKAWRLATSACYTTMAQIMEQKPWILLYRDSDDPDTSPWCCLYNESSKKTYIVKIPELEGASCIASKEGWLLVHCHGHVFFFNPFSRAKIDLPEFPYVVLSCEVATFSSLPMKKDCTVFVISRIDRETLEVSTCCWGDKEWTKHTWDGLPTYVKTVTCATFSECESLLYIMDPGIQVVSFDVRHSIFKCYKIVYPDSTTKNMKFLPFRRHRNHFKLMMNGGPDLRSWLSKSNEKDQSKSNEKHSKSNEKKKQSISFATCGTSMIGSDYHRKLEAEQTKAPGFHLAGENSSDSDYFTAVRRSLPVGDHRAMPHVAGDREEQTETTVPKLLVAEF</sequence>
<dbReference type="Proteomes" id="UP000283530">
    <property type="component" value="Unassembled WGS sequence"/>
</dbReference>
<dbReference type="InterPro" id="IPR036047">
    <property type="entry name" value="F-box-like_dom_sf"/>
</dbReference>
<dbReference type="InterPro" id="IPR001810">
    <property type="entry name" value="F-box_dom"/>
</dbReference>
<evidence type="ECO:0000313" key="3">
    <source>
        <dbReference type="EMBL" id="RWR93634.1"/>
    </source>
</evidence>
<dbReference type="Pfam" id="PF00646">
    <property type="entry name" value="F-box"/>
    <property type="match status" value="1"/>
</dbReference>
<keyword evidence="4" id="KW-1185">Reference proteome</keyword>
<reference evidence="3 4" key="1">
    <citation type="journal article" date="2019" name="Nat. Plants">
        <title>Stout camphor tree genome fills gaps in understanding of flowering plant genome evolution.</title>
        <authorList>
            <person name="Chaw S.M."/>
            <person name="Liu Y.C."/>
            <person name="Wu Y.W."/>
            <person name="Wang H.Y."/>
            <person name="Lin C.I."/>
            <person name="Wu C.S."/>
            <person name="Ke H.M."/>
            <person name="Chang L.Y."/>
            <person name="Hsu C.Y."/>
            <person name="Yang H.T."/>
            <person name="Sudianto E."/>
            <person name="Hsu M.H."/>
            <person name="Wu K.P."/>
            <person name="Wang L.N."/>
            <person name="Leebens-Mack J.H."/>
            <person name="Tsai I.J."/>
        </authorList>
    </citation>
    <scope>NUCLEOTIDE SEQUENCE [LARGE SCALE GENOMIC DNA]</scope>
    <source>
        <strain evidence="4">cv. Chaw 1501</strain>
        <tissue evidence="3">Young leaves</tissue>
    </source>
</reference>
<accession>A0A3S3P582</accession>
<dbReference type="Pfam" id="PF03478">
    <property type="entry name" value="Beta-prop_KIB1-4"/>
    <property type="match status" value="1"/>
</dbReference>
<protein>
    <submittedName>
        <fullName evidence="3">F-box-like protein</fullName>
    </submittedName>
</protein>
<dbReference type="InterPro" id="IPR005174">
    <property type="entry name" value="KIB1-4_b-propeller"/>
</dbReference>
<comment type="caution">
    <text evidence="3">The sequence shown here is derived from an EMBL/GenBank/DDBJ whole genome shotgun (WGS) entry which is preliminary data.</text>
</comment>
<evidence type="ECO:0000259" key="2">
    <source>
        <dbReference type="SMART" id="SM00256"/>
    </source>
</evidence>
<dbReference type="PANTHER" id="PTHR45463:SF8">
    <property type="entry name" value="OS09G0392200 PROTEIN"/>
    <property type="match status" value="1"/>
</dbReference>
<dbReference type="SUPFAM" id="SSF81383">
    <property type="entry name" value="F-box domain"/>
    <property type="match status" value="1"/>
</dbReference>
<evidence type="ECO:0000313" key="4">
    <source>
        <dbReference type="Proteomes" id="UP000283530"/>
    </source>
</evidence>